<evidence type="ECO:0000259" key="1">
    <source>
        <dbReference type="Pfam" id="PF13280"/>
    </source>
</evidence>
<dbReference type="InterPro" id="IPR057727">
    <property type="entry name" value="WCX_dom"/>
</dbReference>
<reference evidence="3" key="1">
    <citation type="submission" date="2020-10" db="EMBL/GenBank/DDBJ databases">
        <authorList>
            <person name="Gilroy R."/>
        </authorList>
    </citation>
    <scope>NUCLEOTIDE SEQUENCE</scope>
    <source>
        <strain evidence="3">G3-4614</strain>
    </source>
</reference>
<dbReference type="Pfam" id="PF13280">
    <property type="entry name" value="WYL"/>
    <property type="match status" value="1"/>
</dbReference>
<protein>
    <submittedName>
        <fullName evidence="3">WYL domain-containing protein</fullName>
    </submittedName>
</protein>
<name>A0A9D9H663_9BACT</name>
<dbReference type="EMBL" id="JADIMW010000003">
    <property type="protein sequence ID" value="MBO8437329.1"/>
    <property type="molecule type" value="Genomic_DNA"/>
</dbReference>
<accession>A0A9D9H663</accession>
<feature type="domain" description="WCX" evidence="2">
    <location>
        <begin position="219"/>
        <end position="294"/>
    </location>
</feature>
<evidence type="ECO:0000313" key="3">
    <source>
        <dbReference type="EMBL" id="MBO8437329.1"/>
    </source>
</evidence>
<dbReference type="Pfam" id="PF25583">
    <property type="entry name" value="WCX"/>
    <property type="match status" value="1"/>
</dbReference>
<dbReference type="Proteomes" id="UP000823636">
    <property type="component" value="Unassembled WGS sequence"/>
</dbReference>
<evidence type="ECO:0000259" key="2">
    <source>
        <dbReference type="Pfam" id="PF25583"/>
    </source>
</evidence>
<comment type="caution">
    <text evidence="3">The sequence shown here is derived from an EMBL/GenBank/DDBJ whole genome shotgun (WGS) entry which is preliminary data.</text>
</comment>
<sequence>MAQNLFLRYVWLVSLLYRYKRMTLREINERWLHTDYSGGVPIPRRTFHCHREKIQELFDINIECDRRTSEYYIEDCQTLANDKIRSWLLETFSVNNLAAEQQHLHDRILLEKIPSGEIYLTSVIEAMRDSRIIKFTYKSFTDAAPHDVYLQPYFVKVFRQRWYVIGYTSAYNGIRTYSIDRFENIEVTKESFEYPSDFIPEEYFDGCFGIMYSNLPCESVVLKVSSVQAGYFKTLPLHETQKTVSDTETHTVFKYEMKITNDLIKEILSYGADVEVISPQSLRSKIEKHLSAALQKYKKHNT</sequence>
<dbReference type="InterPro" id="IPR051534">
    <property type="entry name" value="CBASS_pafABC_assoc_protein"/>
</dbReference>
<evidence type="ECO:0000313" key="4">
    <source>
        <dbReference type="Proteomes" id="UP000823636"/>
    </source>
</evidence>
<reference evidence="3" key="2">
    <citation type="journal article" date="2021" name="PeerJ">
        <title>Extensive microbial diversity within the chicken gut microbiome revealed by metagenomics and culture.</title>
        <authorList>
            <person name="Gilroy R."/>
            <person name="Ravi A."/>
            <person name="Getino M."/>
            <person name="Pursley I."/>
            <person name="Horton D.L."/>
            <person name="Alikhan N.F."/>
            <person name="Baker D."/>
            <person name="Gharbi K."/>
            <person name="Hall N."/>
            <person name="Watson M."/>
            <person name="Adriaenssens E.M."/>
            <person name="Foster-Nyarko E."/>
            <person name="Jarju S."/>
            <person name="Secka A."/>
            <person name="Antonio M."/>
            <person name="Oren A."/>
            <person name="Chaudhuri R.R."/>
            <person name="La Ragione R."/>
            <person name="Hildebrand F."/>
            <person name="Pallen M.J."/>
        </authorList>
    </citation>
    <scope>NUCLEOTIDE SEQUENCE</scope>
    <source>
        <strain evidence="3">G3-4614</strain>
    </source>
</reference>
<dbReference type="PANTHER" id="PTHR34580:SF9">
    <property type="entry name" value="SLL5097 PROTEIN"/>
    <property type="match status" value="1"/>
</dbReference>
<proteinExistence type="predicted"/>
<organism evidence="3 4">
    <name type="scientific">Candidatus Caccoplasma merdipullorum</name>
    <dbReference type="NCBI Taxonomy" id="2840718"/>
    <lineage>
        <taxon>Bacteria</taxon>
        <taxon>Pseudomonadati</taxon>
        <taxon>Bacteroidota</taxon>
        <taxon>Bacteroidia</taxon>
        <taxon>Bacteroidales</taxon>
        <taxon>Bacteroidaceae</taxon>
        <taxon>Bacteroidaceae incertae sedis</taxon>
        <taxon>Candidatus Caccoplasma</taxon>
    </lineage>
</organism>
<dbReference type="PROSITE" id="PS52050">
    <property type="entry name" value="WYL"/>
    <property type="match status" value="1"/>
</dbReference>
<gene>
    <name evidence="3" type="ORF">IAC54_00305</name>
</gene>
<dbReference type="InterPro" id="IPR026881">
    <property type="entry name" value="WYL_dom"/>
</dbReference>
<dbReference type="AlphaFoldDB" id="A0A9D9H663"/>
<dbReference type="PANTHER" id="PTHR34580">
    <property type="match status" value="1"/>
</dbReference>
<feature type="domain" description="WYL" evidence="1">
    <location>
        <begin position="120"/>
        <end position="187"/>
    </location>
</feature>